<accession>S9WG22</accession>
<dbReference type="InterPro" id="IPR050931">
    <property type="entry name" value="Mito_Protein_Transport_Metaxin"/>
</dbReference>
<organism evidence="4 5">
    <name type="scientific">Strigomonas culicis</name>
    <dbReference type="NCBI Taxonomy" id="28005"/>
    <lineage>
        <taxon>Eukaryota</taxon>
        <taxon>Discoba</taxon>
        <taxon>Euglenozoa</taxon>
        <taxon>Kinetoplastea</taxon>
        <taxon>Metakinetoplastina</taxon>
        <taxon>Trypanosomatida</taxon>
        <taxon>Trypanosomatidae</taxon>
        <taxon>Strigomonadinae</taxon>
        <taxon>Strigomonas</taxon>
    </lineage>
</organism>
<dbReference type="InterPro" id="IPR036249">
    <property type="entry name" value="Thioredoxin-like_sf"/>
</dbReference>
<dbReference type="PANTHER" id="PTHR12289">
    <property type="entry name" value="METAXIN RELATED"/>
    <property type="match status" value="1"/>
</dbReference>
<dbReference type="EMBL" id="ATMH01001427">
    <property type="protein sequence ID" value="EPY34675.1"/>
    <property type="molecule type" value="Genomic_DNA"/>
</dbReference>
<reference evidence="4 5" key="1">
    <citation type="journal article" date="2013" name="PLoS ONE">
        <title>Predicting the Proteins of Angomonas deanei, Strigomonas culicis and Their Respective Endosymbionts Reveals New Aspects of the Trypanosomatidae Family.</title>
        <authorList>
            <person name="Motta M.C."/>
            <person name="Martins A.C."/>
            <person name="de Souza S.S."/>
            <person name="Catta-Preta C.M."/>
            <person name="Silva R."/>
            <person name="Klein C.C."/>
            <person name="de Almeida L.G."/>
            <person name="de Lima Cunha O."/>
            <person name="Ciapina L.P."/>
            <person name="Brocchi M."/>
            <person name="Colabardini A.C."/>
            <person name="de Araujo Lima B."/>
            <person name="Machado C.R."/>
            <person name="de Almeida Soares C.M."/>
            <person name="Probst C.M."/>
            <person name="de Menezes C.B."/>
            <person name="Thompson C.E."/>
            <person name="Bartholomeu D.C."/>
            <person name="Gradia D.F."/>
            <person name="Pavoni D.P."/>
            <person name="Grisard E.C."/>
            <person name="Fantinatti-Garboggini F."/>
            <person name="Marchini F.K."/>
            <person name="Rodrigues-Luiz G.F."/>
            <person name="Wagner G."/>
            <person name="Goldman G.H."/>
            <person name="Fietto J.L."/>
            <person name="Elias M.C."/>
            <person name="Goldman M.H."/>
            <person name="Sagot M.F."/>
            <person name="Pereira M."/>
            <person name="Stoco P.H."/>
            <person name="de Mendonca-Neto R.P."/>
            <person name="Teixeira S.M."/>
            <person name="Maciel T.E."/>
            <person name="de Oliveira Mendes T.A."/>
            <person name="Urmenyi T.P."/>
            <person name="de Souza W."/>
            <person name="Schenkman S."/>
            <person name="de Vasconcelos A.T."/>
        </authorList>
    </citation>
    <scope>NUCLEOTIDE SEQUENCE [LARGE SCALE GENOMIC DNA]</scope>
</reference>
<dbReference type="Gene3D" id="1.20.1050.10">
    <property type="match status" value="1"/>
</dbReference>
<dbReference type="PANTHER" id="PTHR12289:SF41">
    <property type="entry name" value="FAILED AXON CONNECTIONS-RELATED"/>
    <property type="match status" value="1"/>
</dbReference>
<feature type="domain" description="Thioredoxin-like fold" evidence="3">
    <location>
        <begin position="88"/>
        <end position="182"/>
    </location>
</feature>
<comment type="similarity">
    <text evidence="1">Belongs to the FAX family.</text>
</comment>
<protein>
    <recommendedName>
        <fullName evidence="6">Thioredoxin-like fold domain-containing protein</fullName>
    </recommendedName>
</protein>
<feature type="domain" description="Metaxin glutathione S-transferase" evidence="2">
    <location>
        <begin position="236"/>
        <end position="296"/>
    </location>
</feature>
<dbReference type="Pfam" id="PF17171">
    <property type="entry name" value="GST_C_6"/>
    <property type="match status" value="1"/>
</dbReference>
<evidence type="ECO:0000313" key="4">
    <source>
        <dbReference type="EMBL" id="EPY34675.1"/>
    </source>
</evidence>
<evidence type="ECO:0000259" key="3">
    <source>
        <dbReference type="Pfam" id="PF17172"/>
    </source>
</evidence>
<dbReference type="CDD" id="cd03193">
    <property type="entry name" value="GST_C_Metaxin"/>
    <property type="match status" value="1"/>
</dbReference>
<dbReference type="GO" id="GO:0005737">
    <property type="term" value="C:cytoplasm"/>
    <property type="evidence" value="ECO:0007669"/>
    <property type="project" value="TreeGrafter"/>
</dbReference>
<keyword evidence="5" id="KW-1185">Reference proteome</keyword>
<dbReference type="SFLD" id="SFLDG01180">
    <property type="entry name" value="SUF1"/>
    <property type="match status" value="1"/>
</dbReference>
<dbReference type="Pfam" id="PF17172">
    <property type="entry name" value="GST_N_4"/>
    <property type="match status" value="1"/>
</dbReference>
<sequence length="319" mass="35599">MPAADRVAQAKEVAAKAAEKSKAFYQAHKKACLAVGSVVGGCVVVKTGGLLYRVARNRSLNATFRALEEDLVHLFVHPRWSHGPNFFPHCVKVEAFLRLAKIPYMVHFTNDTSMSPNGRLPFIVHNGTVLADGEFIIQYLCEQFNVSLDDRLTPQEHARGLMVRRMVETSINYGLNRSTFVDYPKYMADMFSKEYLLPPVMASVLVSGMRKATIRVLNAVGYGDLGQEQYETEFLRDMQSLEAFLAAGPFLFGNAPSTYDCSVYAWLQVAGEMGPNGAALSYLTSSKVLRDYINRMTRLAFPDIDDLQAPFETQKFIPA</sequence>
<dbReference type="SFLD" id="SFLDS00019">
    <property type="entry name" value="Glutathione_Transferase_(cytos"/>
    <property type="match status" value="1"/>
</dbReference>
<dbReference type="AlphaFoldDB" id="S9WG22"/>
<gene>
    <name evidence="4" type="ORF">STCU_01427</name>
</gene>
<dbReference type="InterPro" id="IPR012336">
    <property type="entry name" value="Thioredoxin-like_fold"/>
</dbReference>
<dbReference type="Proteomes" id="UP000015354">
    <property type="component" value="Unassembled WGS sequence"/>
</dbReference>
<dbReference type="InterPro" id="IPR026928">
    <property type="entry name" value="FAX/IsoI-like"/>
</dbReference>
<comment type="caution">
    <text evidence="4">The sequence shown here is derived from an EMBL/GenBank/DDBJ whole genome shotgun (WGS) entry which is preliminary data.</text>
</comment>
<evidence type="ECO:0008006" key="6">
    <source>
        <dbReference type="Google" id="ProtNLM"/>
    </source>
</evidence>
<dbReference type="OrthoDB" id="5809458at2759"/>
<dbReference type="CDD" id="cd03054">
    <property type="entry name" value="GST_N_Metaxin"/>
    <property type="match status" value="1"/>
</dbReference>
<name>S9WG22_9TRYP</name>
<dbReference type="InterPro" id="IPR036282">
    <property type="entry name" value="Glutathione-S-Trfase_C_sf"/>
</dbReference>
<dbReference type="InterPro" id="IPR040079">
    <property type="entry name" value="Glutathione_S-Trfase"/>
</dbReference>
<evidence type="ECO:0000256" key="1">
    <source>
        <dbReference type="ARBA" id="ARBA00006475"/>
    </source>
</evidence>
<dbReference type="SUPFAM" id="SSF47616">
    <property type="entry name" value="GST C-terminal domain-like"/>
    <property type="match status" value="1"/>
</dbReference>
<dbReference type="InterPro" id="IPR033468">
    <property type="entry name" value="Metaxin_GST"/>
</dbReference>
<dbReference type="SFLD" id="SFLDG01200">
    <property type="entry name" value="SUF1.1"/>
    <property type="match status" value="1"/>
</dbReference>
<dbReference type="Gene3D" id="3.40.30.10">
    <property type="entry name" value="Glutaredoxin"/>
    <property type="match status" value="1"/>
</dbReference>
<proteinExistence type="inferred from homology"/>
<evidence type="ECO:0000259" key="2">
    <source>
        <dbReference type="Pfam" id="PF17171"/>
    </source>
</evidence>
<evidence type="ECO:0000313" key="5">
    <source>
        <dbReference type="Proteomes" id="UP000015354"/>
    </source>
</evidence>
<dbReference type="SUPFAM" id="SSF52833">
    <property type="entry name" value="Thioredoxin-like"/>
    <property type="match status" value="1"/>
</dbReference>